<dbReference type="AlphaFoldDB" id="A0A0D7EG92"/>
<keyword evidence="2" id="KW-0732">Signal</keyword>
<feature type="signal peptide" evidence="2">
    <location>
        <begin position="1"/>
        <end position="30"/>
    </location>
</feature>
<organism evidence="3 4">
    <name type="scientific">Rhodopseudomonas palustris</name>
    <dbReference type="NCBI Taxonomy" id="1076"/>
    <lineage>
        <taxon>Bacteria</taxon>
        <taxon>Pseudomonadati</taxon>
        <taxon>Pseudomonadota</taxon>
        <taxon>Alphaproteobacteria</taxon>
        <taxon>Hyphomicrobiales</taxon>
        <taxon>Nitrobacteraceae</taxon>
        <taxon>Rhodopseudomonas</taxon>
    </lineage>
</organism>
<dbReference type="Proteomes" id="UP000032515">
    <property type="component" value="Unassembled WGS sequence"/>
</dbReference>
<name>A0A0D7EG92_RHOPL</name>
<evidence type="ECO:0000256" key="1">
    <source>
        <dbReference type="SAM" id="MobiDB-lite"/>
    </source>
</evidence>
<sequence>MAPAPRRRFGLRSAICAGLCCGLLAVPASAQSITDRFKSLFGGSSEPAQPAAPGAAPGAAPTDESGLTCPEVSIRVGASTYAVGLPGKPASGNDLRFQATLGDTARSCNLSGGMITARIGIQGRVIAGPAGAPSSIDVPLRVAVVQEGVSPKTIFTKAYRINVAMDPEGSVPFSLVAEDVVYPAPSVADGDSYVFYIGFDPQVLGSAPRERKHRR</sequence>
<feature type="region of interest" description="Disordered" evidence="1">
    <location>
        <begin position="44"/>
        <end position="65"/>
    </location>
</feature>
<comment type="caution">
    <text evidence="3">The sequence shown here is derived from an EMBL/GenBank/DDBJ whole genome shotgun (WGS) entry which is preliminary data.</text>
</comment>
<evidence type="ECO:0000313" key="4">
    <source>
        <dbReference type="Proteomes" id="UP000032515"/>
    </source>
</evidence>
<evidence type="ECO:0000313" key="3">
    <source>
        <dbReference type="EMBL" id="KIZ39545.1"/>
    </source>
</evidence>
<protein>
    <submittedName>
        <fullName evidence="3">Uncharacterized protein</fullName>
    </submittedName>
</protein>
<reference evidence="3 4" key="1">
    <citation type="submission" date="2014-11" db="EMBL/GenBank/DDBJ databases">
        <title>Genomics and ecophysiology of heterotrophic nitrogen fixing bacteria isolated from estuarine surface water.</title>
        <authorList>
            <person name="Bentzon-Tilia M."/>
            <person name="Severin I."/>
            <person name="Hansen L.H."/>
            <person name="Riemann L."/>
        </authorList>
    </citation>
    <scope>NUCLEOTIDE SEQUENCE [LARGE SCALE GENOMIC DNA]</scope>
    <source>
        <strain evidence="3 4">BAL398</strain>
    </source>
</reference>
<feature type="compositionally biased region" description="Low complexity" evidence="1">
    <location>
        <begin position="47"/>
        <end position="61"/>
    </location>
</feature>
<dbReference type="OrthoDB" id="7678486at2"/>
<dbReference type="EMBL" id="JXXE01000421">
    <property type="protein sequence ID" value="KIZ39545.1"/>
    <property type="molecule type" value="Genomic_DNA"/>
</dbReference>
<dbReference type="PATRIC" id="fig|1076.23.peg.4667"/>
<feature type="chain" id="PRO_5002319517" evidence="2">
    <location>
        <begin position="31"/>
        <end position="215"/>
    </location>
</feature>
<accession>A0A0D7EG92</accession>
<proteinExistence type="predicted"/>
<evidence type="ECO:0000256" key="2">
    <source>
        <dbReference type="SAM" id="SignalP"/>
    </source>
</evidence>
<gene>
    <name evidence="3" type="ORF">OO17_20155</name>
</gene>